<protein>
    <submittedName>
        <fullName evidence="1">Uncharacterized protein</fullName>
    </submittedName>
</protein>
<evidence type="ECO:0000313" key="2">
    <source>
        <dbReference type="Proteomes" id="UP001153332"/>
    </source>
</evidence>
<proteinExistence type="predicted"/>
<evidence type="ECO:0000313" key="1">
    <source>
        <dbReference type="EMBL" id="KAJ8133439.1"/>
    </source>
</evidence>
<reference evidence="1" key="1">
    <citation type="submission" date="2022-12" db="EMBL/GenBank/DDBJ databases">
        <title>Genome Sequence of Lasiodiplodia mahajangana.</title>
        <authorList>
            <person name="Buettner E."/>
        </authorList>
    </citation>
    <scope>NUCLEOTIDE SEQUENCE</scope>
    <source>
        <strain evidence="1">VT137</strain>
    </source>
</reference>
<name>A0ACC2K187_9PEZI</name>
<organism evidence="1 2">
    <name type="scientific">Lasiodiplodia mahajangana</name>
    <dbReference type="NCBI Taxonomy" id="1108764"/>
    <lineage>
        <taxon>Eukaryota</taxon>
        <taxon>Fungi</taxon>
        <taxon>Dikarya</taxon>
        <taxon>Ascomycota</taxon>
        <taxon>Pezizomycotina</taxon>
        <taxon>Dothideomycetes</taxon>
        <taxon>Dothideomycetes incertae sedis</taxon>
        <taxon>Botryosphaeriales</taxon>
        <taxon>Botryosphaeriaceae</taxon>
        <taxon>Lasiodiplodia</taxon>
    </lineage>
</organism>
<comment type="caution">
    <text evidence="1">The sequence shown here is derived from an EMBL/GenBank/DDBJ whole genome shotgun (WGS) entry which is preliminary data.</text>
</comment>
<dbReference type="EMBL" id="JAPUUL010000013">
    <property type="protein sequence ID" value="KAJ8133439.1"/>
    <property type="molecule type" value="Genomic_DNA"/>
</dbReference>
<accession>A0ACC2K187</accession>
<sequence length="581" mass="64223">MAPDNAPDSTPTSFFPLTTEARRHIKSPVSKRVDVASGRSSGASAIAAAQDLKWRSVSGRQLTFINETLEIEASYGKSSPEPDIHFDEPLTPNNGFLDDQETVFGRPTSHSTSQDIAADALLGLALGSHHRLAEIDGILPSTPFHQQSHSVPSLTDGHFPLSGEIYHLSQSILAQDPLGSYGDDAHIGATITSPVCCFGLCGTTAVDCRVFPLKNRHEAELLRCYSEHIAPFLDFFDQKQTCFATTVLEAAASQPLLMQMIFRVTERYIESFQRHQSLSSNTQAWSECQKCLQSPITARYQELDEGALVTLVLRRFLVGIESTTDSNGYEGSWTGMCDVLNAQAEFLLTKGLYEAAFWAGVRQEIYIAVLHQQATSLCLDTCGVDRSMEDAEDEIWVCRITLHLLDVLGFCFGPGAHNTSSTSAYNRLVDYSAMWAASVPDSFDPLFSRLPESHESFPEIMFLNDCAMAAWQYYHLTRLLLTAYNPNTPRIGTNYLAALKSTDNDIKSDVNILCGIAETVGYERKGCMAAIAAIALAGDRFTDREEQQSLLAFLARLERDIVWPTRSLQKELKQSWGQAIE</sequence>
<dbReference type="Proteomes" id="UP001153332">
    <property type="component" value="Unassembled WGS sequence"/>
</dbReference>
<keyword evidence="2" id="KW-1185">Reference proteome</keyword>
<gene>
    <name evidence="1" type="ORF">O1611_g187</name>
</gene>